<comment type="pathway">
    <text evidence="3">Porphyrin-containing compound metabolism; protoheme biosynthesis.</text>
</comment>
<dbReference type="GO" id="GO:0042168">
    <property type="term" value="P:heme metabolic process"/>
    <property type="evidence" value="ECO:0007669"/>
    <property type="project" value="InterPro"/>
</dbReference>
<dbReference type="SUPFAM" id="SSF48452">
    <property type="entry name" value="TPR-like"/>
    <property type="match status" value="1"/>
</dbReference>
<dbReference type="Gene3D" id="1.25.40.10">
    <property type="entry name" value="Tetratricopeptide repeat domain"/>
    <property type="match status" value="2"/>
</dbReference>
<dbReference type="Proteomes" id="UP000253998">
    <property type="component" value="Unassembled WGS sequence"/>
</dbReference>
<dbReference type="RefSeq" id="WP_111296714.1">
    <property type="nucleotide sequence ID" value="NZ_CAUTCU010000023.1"/>
</dbReference>
<evidence type="ECO:0000256" key="8">
    <source>
        <dbReference type="ARBA" id="ARBA00023136"/>
    </source>
</evidence>
<comment type="subcellular location">
    <subcellularLocation>
        <location evidence="2">Cell inner membrane</location>
        <topology evidence="2">Multi-pass membrane protein</topology>
    </subcellularLocation>
</comment>
<comment type="caution">
    <text evidence="12">The sequence shown here is derived from an EMBL/GenBank/DDBJ whole genome shotgun (WGS) entry which is preliminary data.</text>
</comment>
<evidence type="ECO:0000256" key="1">
    <source>
        <dbReference type="ARBA" id="ARBA00002962"/>
    </source>
</evidence>
<keyword evidence="4" id="KW-1003">Cell membrane</keyword>
<evidence type="ECO:0000256" key="3">
    <source>
        <dbReference type="ARBA" id="ARBA00004744"/>
    </source>
</evidence>
<evidence type="ECO:0000256" key="7">
    <source>
        <dbReference type="ARBA" id="ARBA00022989"/>
    </source>
</evidence>
<feature type="domain" description="HemY N-terminal" evidence="11">
    <location>
        <begin position="26"/>
        <end position="132"/>
    </location>
</feature>
<dbReference type="UniPathway" id="UPA00252"/>
<accession>A0A8B2U4R3</accession>
<keyword evidence="6 10" id="KW-0812">Transmembrane</keyword>
<dbReference type="Pfam" id="PF07219">
    <property type="entry name" value="HemY_N"/>
    <property type="match status" value="1"/>
</dbReference>
<dbReference type="InterPro" id="IPR005254">
    <property type="entry name" value="Heme_biosyn_assoc_TPR_pro"/>
</dbReference>
<name>A0A8B2U4R3_9PAST</name>
<dbReference type="GO" id="GO:0006779">
    <property type="term" value="P:porphyrin-containing compound biosynthetic process"/>
    <property type="evidence" value="ECO:0007669"/>
    <property type="project" value="UniProtKB-KW"/>
</dbReference>
<keyword evidence="7 10" id="KW-1133">Transmembrane helix</keyword>
<keyword evidence="9" id="KW-0627">Porphyrin biosynthesis</keyword>
<evidence type="ECO:0000259" key="11">
    <source>
        <dbReference type="Pfam" id="PF07219"/>
    </source>
</evidence>
<evidence type="ECO:0000256" key="4">
    <source>
        <dbReference type="ARBA" id="ARBA00022475"/>
    </source>
</evidence>
<comment type="function">
    <text evidence="1">Involved in a late step of protoheme IX synthesis.</text>
</comment>
<evidence type="ECO:0000313" key="13">
    <source>
        <dbReference type="Proteomes" id="UP000253998"/>
    </source>
</evidence>
<feature type="transmembrane region" description="Helical" evidence="10">
    <location>
        <begin position="41"/>
        <end position="62"/>
    </location>
</feature>
<keyword evidence="5" id="KW-0997">Cell inner membrane</keyword>
<dbReference type="AlphaFoldDB" id="A0A8B2U4R3"/>
<proteinExistence type="predicted"/>
<sequence length="424" mass="47828">MLRVLFLMLLLLASLIAGPYLAGKQGYVRIETASHIVEMSITTLVIFFLLALALVYSIEVVISRFFRLSNNTYSWFSRRKRTKAQKQTLEGLMRMDEGDYSKAEKLIGKNAKHSDEPVLNFIKAAEAAQQRGDEFSANRYLMEATEIAGSDSLVLEIARTRILLQQNKLPAARSSVDSLLLMAGKNKEVLKLAVEIYLKSKAYQALDNILDQIEKAGLYTSQEFVALQTQVEDGLLDEKMNEEGVDGLLDWWDQQSRKRRNDARVKLALITRLIDANDHESAYEFMLELVKKLDSDNSPLTQELFKQISRLQPEDNSKLVKFICKWLKGAEPSAQCCAHRALGYLYVRNNDFAKANEVFKALIANKEKLEPADIAMASYVFEQVGDKAAAQQLREDGLKSVMAVENLNLSEETSENPTALLAQK</sequence>
<organism evidence="12 13">
    <name type="scientific">Aggregatibacter segnis</name>
    <dbReference type="NCBI Taxonomy" id="739"/>
    <lineage>
        <taxon>Bacteria</taxon>
        <taxon>Pseudomonadati</taxon>
        <taxon>Pseudomonadota</taxon>
        <taxon>Gammaproteobacteria</taxon>
        <taxon>Pasteurellales</taxon>
        <taxon>Pasteurellaceae</taxon>
        <taxon>Aggregatibacter</taxon>
    </lineage>
</organism>
<gene>
    <name evidence="12" type="ORF">DPV83_08255</name>
</gene>
<dbReference type="GO" id="GO:0005886">
    <property type="term" value="C:plasma membrane"/>
    <property type="evidence" value="ECO:0007669"/>
    <property type="project" value="UniProtKB-SubCell"/>
</dbReference>
<dbReference type="InterPro" id="IPR011990">
    <property type="entry name" value="TPR-like_helical_dom_sf"/>
</dbReference>
<evidence type="ECO:0000313" key="12">
    <source>
        <dbReference type="EMBL" id="RDE70177.1"/>
    </source>
</evidence>
<protein>
    <submittedName>
        <fullName evidence="12">Heme biosynthesis protein HemY</fullName>
    </submittedName>
</protein>
<reference evidence="12 13" key="1">
    <citation type="submission" date="2018-05" db="EMBL/GenBank/DDBJ databases">
        <title>Draft Genome Sequences for a Diverse set of 7 Haemophilus Species.</title>
        <authorList>
            <person name="Nichols M."/>
            <person name="Topaz N."/>
            <person name="Wang X."/>
            <person name="Wang X."/>
            <person name="Boxrud D."/>
        </authorList>
    </citation>
    <scope>NUCLEOTIDE SEQUENCE [LARGE SCALE GENOMIC DNA]</scope>
    <source>
        <strain evidence="12 13">C2001002503</strain>
    </source>
</reference>
<evidence type="ECO:0000256" key="2">
    <source>
        <dbReference type="ARBA" id="ARBA00004429"/>
    </source>
</evidence>
<evidence type="ECO:0000256" key="6">
    <source>
        <dbReference type="ARBA" id="ARBA00022692"/>
    </source>
</evidence>
<evidence type="ECO:0000256" key="10">
    <source>
        <dbReference type="SAM" id="Phobius"/>
    </source>
</evidence>
<dbReference type="NCBIfam" id="TIGR00540">
    <property type="entry name" value="TPR_hemY_coli"/>
    <property type="match status" value="1"/>
</dbReference>
<keyword evidence="8 10" id="KW-0472">Membrane</keyword>
<evidence type="ECO:0000256" key="9">
    <source>
        <dbReference type="ARBA" id="ARBA00023244"/>
    </source>
</evidence>
<dbReference type="InterPro" id="IPR010817">
    <property type="entry name" value="HemY_N"/>
</dbReference>
<dbReference type="EMBL" id="QEPM01000006">
    <property type="protein sequence ID" value="RDE70177.1"/>
    <property type="molecule type" value="Genomic_DNA"/>
</dbReference>
<evidence type="ECO:0000256" key="5">
    <source>
        <dbReference type="ARBA" id="ARBA00022519"/>
    </source>
</evidence>